<gene>
    <name evidence="1" type="ORF">PACLA_8A059932</name>
</gene>
<dbReference type="PROSITE" id="PS50041">
    <property type="entry name" value="C_TYPE_LECTIN_2"/>
    <property type="match status" value="1"/>
</dbReference>
<dbReference type="SUPFAM" id="SSF56436">
    <property type="entry name" value="C-type lectin-like"/>
    <property type="match status" value="1"/>
</dbReference>
<accession>A0A6S7HNE4</accession>
<dbReference type="Pfam" id="PF00024">
    <property type="entry name" value="PAN_1"/>
    <property type="match status" value="1"/>
</dbReference>
<dbReference type="PROSITE" id="PS50948">
    <property type="entry name" value="PAN"/>
    <property type="match status" value="1"/>
</dbReference>
<reference evidence="1" key="1">
    <citation type="submission" date="2020-04" db="EMBL/GenBank/DDBJ databases">
        <authorList>
            <person name="Alioto T."/>
            <person name="Alioto T."/>
            <person name="Gomez Garrido J."/>
        </authorList>
    </citation>
    <scope>NUCLEOTIDE SEQUENCE</scope>
    <source>
        <strain evidence="1">A484AB</strain>
    </source>
</reference>
<sequence length="264" mass="29098">MNVNGWRILLIVVVLQSLIILLAKAGQGQTGSCFSSSFSRAIGYILRGFTIGEMKVSTVIECKRRCVIGANCLSLNILTNADGSFVCQLNSERKESGVKEQFVSHGAGEYYGLKEKKLCEDNGKSCDSATPWHAFNQSYFKLVDSPVNFHDAMKFCRAEKGDLASISSKEERTYLYKTFSENTGSLKWVGMNDIAEEGVFVWTDGSPFSVGNTRLFAPGEPDDAWKASEEDCIFLSNGSDGLGDIKCVQKLPYICETNYSLLFA</sequence>
<dbReference type="InterPro" id="IPR016187">
    <property type="entry name" value="CTDL_fold"/>
</dbReference>
<dbReference type="AlphaFoldDB" id="A0A6S7HNE4"/>
<dbReference type="PANTHER" id="PTHR22803">
    <property type="entry name" value="MANNOSE, PHOSPHOLIPASE, LECTIN RECEPTOR RELATED"/>
    <property type="match status" value="1"/>
</dbReference>
<dbReference type="InterPro" id="IPR050111">
    <property type="entry name" value="C-type_lectin/snaclec_domain"/>
</dbReference>
<dbReference type="SMART" id="SM00034">
    <property type="entry name" value="CLECT"/>
    <property type="match status" value="1"/>
</dbReference>
<dbReference type="PROSITE" id="PS00615">
    <property type="entry name" value="C_TYPE_LECTIN_1"/>
    <property type="match status" value="1"/>
</dbReference>
<dbReference type="InterPro" id="IPR018378">
    <property type="entry name" value="C-type_lectin_CS"/>
</dbReference>
<dbReference type="Proteomes" id="UP001152795">
    <property type="component" value="Unassembled WGS sequence"/>
</dbReference>
<dbReference type="EMBL" id="CACRXK020005624">
    <property type="protein sequence ID" value="CAB4006854.1"/>
    <property type="molecule type" value="Genomic_DNA"/>
</dbReference>
<protein>
    <submittedName>
        <fullName evidence="1">Uncharacterized protein</fullName>
    </submittedName>
</protein>
<dbReference type="CDD" id="cd00037">
    <property type="entry name" value="CLECT"/>
    <property type="match status" value="1"/>
</dbReference>
<keyword evidence="2" id="KW-1185">Reference proteome</keyword>
<proteinExistence type="predicted"/>
<dbReference type="OrthoDB" id="5945899at2759"/>
<dbReference type="Gene3D" id="3.10.100.10">
    <property type="entry name" value="Mannose-Binding Protein A, subunit A"/>
    <property type="match status" value="1"/>
</dbReference>
<dbReference type="InterPro" id="IPR001304">
    <property type="entry name" value="C-type_lectin-like"/>
</dbReference>
<evidence type="ECO:0000313" key="2">
    <source>
        <dbReference type="Proteomes" id="UP001152795"/>
    </source>
</evidence>
<dbReference type="Pfam" id="PF00059">
    <property type="entry name" value="Lectin_C"/>
    <property type="match status" value="1"/>
</dbReference>
<dbReference type="InterPro" id="IPR003609">
    <property type="entry name" value="Pan_app"/>
</dbReference>
<name>A0A6S7HNE4_PARCT</name>
<evidence type="ECO:0000313" key="1">
    <source>
        <dbReference type="EMBL" id="CAB4006854.1"/>
    </source>
</evidence>
<comment type="caution">
    <text evidence="1">The sequence shown here is derived from an EMBL/GenBank/DDBJ whole genome shotgun (WGS) entry which is preliminary data.</text>
</comment>
<dbReference type="InterPro" id="IPR016186">
    <property type="entry name" value="C-type_lectin-like/link_sf"/>
</dbReference>
<organism evidence="1 2">
    <name type="scientific">Paramuricea clavata</name>
    <name type="common">Red gorgonian</name>
    <name type="synonym">Violescent sea-whip</name>
    <dbReference type="NCBI Taxonomy" id="317549"/>
    <lineage>
        <taxon>Eukaryota</taxon>
        <taxon>Metazoa</taxon>
        <taxon>Cnidaria</taxon>
        <taxon>Anthozoa</taxon>
        <taxon>Octocorallia</taxon>
        <taxon>Malacalcyonacea</taxon>
        <taxon>Plexauridae</taxon>
        <taxon>Paramuricea</taxon>
    </lineage>
</organism>